<dbReference type="AlphaFoldDB" id="A0A0K6G767"/>
<name>A0A0K6G767_9AGAM</name>
<dbReference type="EMBL" id="CYGV01001420">
    <property type="protein sequence ID" value="CUA74209.1"/>
    <property type="molecule type" value="Genomic_DNA"/>
</dbReference>
<gene>
    <name evidence="1" type="ORF">RSOLAG22IIIB_11050</name>
</gene>
<dbReference type="Proteomes" id="UP000044841">
    <property type="component" value="Unassembled WGS sequence"/>
</dbReference>
<reference evidence="1 2" key="1">
    <citation type="submission" date="2015-07" db="EMBL/GenBank/DDBJ databases">
        <authorList>
            <person name="Noorani M."/>
        </authorList>
    </citation>
    <scope>NUCLEOTIDE SEQUENCE [LARGE SCALE GENOMIC DNA]</scope>
    <source>
        <strain evidence="1">BBA 69670</strain>
    </source>
</reference>
<evidence type="ECO:0000313" key="2">
    <source>
        <dbReference type="Proteomes" id="UP000044841"/>
    </source>
</evidence>
<accession>A0A0K6G767</accession>
<evidence type="ECO:0000313" key="1">
    <source>
        <dbReference type="EMBL" id="CUA74209.1"/>
    </source>
</evidence>
<protein>
    <submittedName>
        <fullName evidence="1">Uncharacterized protein</fullName>
    </submittedName>
</protein>
<proteinExistence type="predicted"/>
<sequence length="80" mass="9005">MSSLEDLNQMLPDMEAEVDETPIQTRSRGIGKYFDVNLMFAVFEQSFKSYTTSAFQGLLTRAPHVQELILGIQPVSLLPL</sequence>
<organism evidence="1 2">
    <name type="scientific">Rhizoctonia solani</name>
    <dbReference type="NCBI Taxonomy" id="456999"/>
    <lineage>
        <taxon>Eukaryota</taxon>
        <taxon>Fungi</taxon>
        <taxon>Dikarya</taxon>
        <taxon>Basidiomycota</taxon>
        <taxon>Agaricomycotina</taxon>
        <taxon>Agaricomycetes</taxon>
        <taxon>Cantharellales</taxon>
        <taxon>Ceratobasidiaceae</taxon>
        <taxon>Rhizoctonia</taxon>
    </lineage>
</organism>
<keyword evidence="2" id="KW-1185">Reference proteome</keyword>